<reference evidence="6" key="1">
    <citation type="submission" date="2021-02" db="EMBL/GenBank/DDBJ databases">
        <authorList>
            <person name="Nieuwenhuis M."/>
            <person name="Van De Peppel L.J.J."/>
        </authorList>
    </citation>
    <scope>NUCLEOTIDE SEQUENCE</scope>
    <source>
        <strain evidence="6">D49</strain>
    </source>
</reference>
<evidence type="ECO:0000256" key="4">
    <source>
        <dbReference type="ARBA" id="ARBA00023002"/>
    </source>
</evidence>
<organism evidence="6 7">
    <name type="scientific">Sphagnurus paluster</name>
    <dbReference type="NCBI Taxonomy" id="117069"/>
    <lineage>
        <taxon>Eukaryota</taxon>
        <taxon>Fungi</taxon>
        <taxon>Dikarya</taxon>
        <taxon>Basidiomycota</taxon>
        <taxon>Agaricomycotina</taxon>
        <taxon>Agaricomycetes</taxon>
        <taxon>Agaricomycetidae</taxon>
        <taxon>Agaricales</taxon>
        <taxon>Tricholomatineae</taxon>
        <taxon>Lyophyllaceae</taxon>
        <taxon>Sphagnurus</taxon>
    </lineage>
</organism>
<dbReference type="Gene3D" id="3.50.50.100">
    <property type="match status" value="1"/>
</dbReference>
<dbReference type="PANTHER" id="PTHR43735:SF3">
    <property type="entry name" value="FERROPTOSIS SUPPRESSOR PROTEIN 1"/>
    <property type="match status" value="1"/>
</dbReference>
<dbReference type="GO" id="GO:0050660">
    <property type="term" value="F:flavin adenine dinucleotide binding"/>
    <property type="evidence" value="ECO:0007669"/>
    <property type="project" value="TreeGrafter"/>
</dbReference>
<evidence type="ECO:0000259" key="5">
    <source>
        <dbReference type="Pfam" id="PF07992"/>
    </source>
</evidence>
<protein>
    <recommendedName>
        <fullName evidence="5">FAD/NAD(P)-binding domain-containing protein</fullName>
    </recommendedName>
</protein>
<reference evidence="6" key="2">
    <citation type="submission" date="2021-10" db="EMBL/GenBank/DDBJ databases">
        <title>Phylogenomics reveals ancestral predisposition of the termite-cultivated fungus Termitomyces towards a domesticated lifestyle.</title>
        <authorList>
            <person name="Auxier B."/>
            <person name="Grum-Grzhimaylo A."/>
            <person name="Cardenas M.E."/>
            <person name="Lodge J.D."/>
            <person name="Laessoe T."/>
            <person name="Pedersen O."/>
            <person name="Smith M.E."/>
            <person name="Kuyper T.W."/>
            <person name="Franco-Molano E.A."/>
            <person name="Baroni T.J."/>
            <person name="Aanen D.K."/>
        </authorList>
    </citation>
    <scope>NUCLEOTIDE SEQUENCE</scope>
    <source>
        <strain evidence="6">D49</strain>
    </source>
</reference>
<name>A0A9P7FN37_9AGAR</name>
<dbReference type="PANTHER" id="PTHR43735">
    <property type="entry name" value="APOPTOSIS-INDUCING FACTOR 1"/>
    <property type="match status" value="1"/>
</dbReference>
<evidence type="ECO:0000256" key="3">
    <source>
        <dbReference type="ARBA" id="ARBA00022827"/>
    </source>
</evidence>
<keyword evidence="2" id="KW-0285">Flavoprotein</keyword>
<keyword evidence="4" id="KW-0560">Oxidoreductase</keyword>
<dbReference type="Proteomes" id="UP000717328">
    <property type="component" value="Unassembled WGS sequence"/>
</dbReference>
<dbReference type="PRINTS" id="PR00411">
    <property type="entry name" value="PNDRDTASEI"/>
</dbReference>
<keyword evidence="7" id="KW-1185">Reference proteome</keyword>
<gene>
    <name evidence="6" type="ORF">H0H81_012541</name>
</gene>
<comment type="caution">
    <text evidence="6">The sequence shown here is derived from an EMBL/GenBank/DDBJ whole genome shotgun (WGS) entry which is preliminary data.</text>
</comment>
<dbReference type="GO" id="GO:0005737">
    <property type="term" value="C:cytoplasm"/>
    <property type="evidence" value="ECO:0007669"/>
    <property type="project" value="TreeGrafter"/>
</dbReference>
<dbReference type="Pfam" id="PF07992">
    <property type="entry name" value="Pyr_redox_2"/>
    <property type="match status" value="1"/>
</dbReference>
<accession>A0A9P7FN37</accession>
<dbReference type="InterPro" id="IPR023753">
    <property type="entry name" value="FAD/NAD-binding_dom"/>
</dbReference>
<comment type="similarity">
    <text evidence="1">Belongs to the FAD-dependent oxidoreductase family.</text>
</comment>
<keyword evidence="3" id="KW-0274">FAD</keyword>
<evidence type="ECO:0000313" key="6">
    <source>
        <dbReference type="EMBL" id="KAG5635072.1"/>
    </source>
</evidence>
<dbReference type="EMBL" id="JABCKI010006189">
    <property type="protein sequence ID" value="KAG5635072.1"/>
    <property type="molecule type" value="Genomic_DNA"/>
</dbReference>
<feature type="domain" description="FAD/NAD(P)-binding" evidence="5">
    <location>
        <begin position="7"/>
        <end position="296"/>
    </location>
</feature>
<dbReference type="SUPFAM" id="SSF51905">
    <property type="entry name" value="FAD/NAD(P)-binding domain"/>
    <property type="match status" value="1"/>
</dbReference>
<dbReference type="GO" id="GO:0004174">
    <property type="term" value="F:electron-transferring-flavoprotein dehydrogenase activity"/>
    <property type="evidence" value="ECO:0007669"/>
    <property type="project" value="TreeGrafter"/>
</dbReference>
<evidence type="ECO:0000256" key="2">
    <source>
        <dbReference type="ARBA" id="ARBA00022630"/>
    </source>
</evidence>
<dbReference type="PRINTS" id="PR00368">
    <property type="entry name" value="FADPNR"/>
</dbReference>
<dbReference type="OrthoDB" id="202203at2759"/>
<evidence type="ECO:0000313" key="7">
    <source>
        <dbReference type="Proteomes" id="UP000717328"/>
    </source>
</evidence>
<proteinExistence type="inferred from homology"/>
<dbReference type="InterPro" id="IPR036188">
    <property type="entry name" value="FAD/NAD-bd_sf"/>
</dbReference>
<sequence>MSTALKNIVIVGGGAAGVNAAKVLSKTLDTSKYQLILINPLPYRIWLIATLRWSVTNDETLKKDITLPYDKIFANGNGKFVEGTVKSFQASKEGGSVTLESGEVINYHVLLLSQGLSWNGPVAFPRNTTGVKEHIDTIHNQLSKAKHIVLVGGGAVGIELAGEIKDEWPEKKVTIVQGDKMLLNDAYPVKARKAMESSVRARGIELILDDYVDFAETETVNGISTRSGTKLSTADLVVQTRGPSPNTAFVSEALGPSSLSSRGFINVRPTLQLTEYDNIFAAGDTIEWKEQKQSAKAAPHGALVGANILAFLNNVPLKPYKGAVEMIVVTNGKASRLCFFSRDR</sequence>
<dbReference type="AlphaFoldDB" id="A0A9P7FN37"/>
<evidence type="ECO:0000256" key="1">
    <source>
        <dbReference type="ARBA" id="ARBA00006442"/>
    </source>
</evidence>